<evidence type="ECO:0000256" key="1">
    <source>
        <dbReference type="ARBA" id="ARBA00022801"/>
    </source>
</evidence>
<dbReference type="RefSeq" id="WP_094809366.1">
    <property type="nucleotide sequence ID" value="NZ_NEVU01000001.1"/>
</dbReference>
<organism evidence="4 5">
    <name type="scientific">Bordetella genomosp. 12</name>
    <dbReference type="NCBI Taxonomy" id="463035"/>
    <lineage>
        <taxon>Bacteria</taxon>
        <taxon>Pseudomonadati</taxon>
        <taxon>Pseudomonadota</taxon>
        <taxon>Betaproteobacteria</taxon>
        <taxon>Burkholderiales</taxon>
        <taxon>Alcaligenaceae</taxon>
        <taxon>Bordetella</taxon>
    </lineage>
</organism>
<feature type="binding site" evidence="2">
    <location>
        <position position="163"/>
    </location>
    <ligand>
        <name>Mn(2+)</name>
        <dbReference type="ChEBI" id="CHEBI:29035"/>
        <label>2</label>
    </ligand>
</feature>
<evidence type="ECO:0000256" key="2">
    <source>
        <dbReference type="PIRSR" id="PIRSR005962-1"/>
    </source>
</evidence>
<keyword evidence="2" id="KW-0479">Metal-binding</keyword>
<keyword evidence="2" id="KW-0464">Manganese</keyword>
<dbReference type="InterPro" id="IPR002933">
    <property type="entry name" value="Peptidase_M20"/>
</dbReference>
<dbReference type="FunFam" id="3.30.70.360:FF:000001">
    <property type="entry name" value="N-acetyldiaminopimelate deacetylase"/>
    <property type="match status" value="1"/>
</dbReference>
<dbReference type="Pfam" id="PF01546">
    <property type="entry name" value="Peptidase_M20"/>
    <property type="match status" value="1"/>
</dbReference>
<keyword evidence="5" id="KW-1185">Reference proteome</keyword>
<evidence type="ECO:0000259" key="3">
    <source>
        <dbReference type="Pfam" id="PF07687"/>
    </source>
</evidence>
<dbReference type="EMBL" id="NEVU01000001">
    <property type="protein sequence ID" value="OZI77032.1"/>
    <property type="molecule type" value="Genomic_DNA"/>
</dbReference>
<evidence type="ECO:0000313" key="4">
    <source>
        <dbReference type="EMBL" id="OZI77032.1"/>
    </source>
</evidence>
<reference evidence="5" key="1">
    <citation type="submission" date="2017-05" db="EMBL/GenBank/DDBJ databases">
        <title>Complete and WGS of Bordetella genogroups.</title>
        <authorList>
            <person name="Spilker T."/>
            <person name="Lipuma J."/>
        </authorList>
    </citation>
    <scope>NUCLEOTIDE SEQUENCE [LARGE SCALE GENOMIC DNA]</scope>
    <source>
        <strain evidence="5">AU6712</strain>
    </source>
</reference>
<proteinExistence type="predicted"/>
<dbReference type="InterPro" id="IPR036264">
    <property type="entry name" value="Bact_exopeptidase_dim_dom"/>
</dbReference>
<name>A0A261VU67_9BORD</name>
<dbReference type="InterPro" id="IPR011650">
    <property type="entry name" value="Peptidase_M20_dimer"/>
</dbReference>
<dbReference type="PANTHER" id="PTHR11014:SF63">
    <property type="entry name" value="METALLOPEPTIDASE, PUTATIVE (AFU_ORTHOLOGUE AFUA_6G09600)-RELATED"/>
    <property type="match status" value="1"/>
</dbReference>
<dbReference type="OrthoDB" id="8875216at2"/>
<dbReference type="Proteomes" id="UP000216429">
    <property type="component" value="Unassembled WGS sequence"/>
</dbReference>
<sequence>MKTLDEIERAHGDLTALRRDIHAHPELAFQETRTSNLVAERLRALGLEVHTGLGKTGVVGVLRAGEGKKSVGLRADMDALPMPEHNRFEHKSTIAGRMHGCGHDGHTAILLGAAQYLAAHPDFDGTVNFIFQPAEEGGNAGARAMMADGLFERFPCDAVFGLHNMPGMPVNQFGFRTGPTMASSNRWDIVIKGQGGHAAQPHAAVDPIVIASEMVQALQTVISRGRNPLDPAVLSITQIHAGDAYNVIPGEAVLRGTVRTYTLEALDKIEADMRRIATTLPQVYGGSGELDFVRAYPPLVNWEKETAFATRIAEEVFGRENVDPHMPQFMGAEDFSFFLEKVPGCYLFLGNGDGDHRLQRYHGMGPCQLHNPNYDFNDALLPVGATYWVKLVQAFLPRG</sequence>
<evidence type="ECO:0000313" key="5">
    <source>
        <dbReference type="Proteomes" id="UP000216429"/>
    </source>
</evidence>
<protein>
    <submittedName>
        <fullName evidence="4">Amidohydrolase</fullName>
    </submittedName>
</protein>
<feature type="binding site" evidence="2">
    <location>
        <position position="370"/>
    </location>
    <ligand>
        <name>Mn(2+)</name>
        <dbReference type="ChEBI" id="CHEBI:29035"/>
        <label>2</label>
    </ligand>
</feature>
<dbReference type="CDD" id="cd05666">
    <property type="entry name" value="M20_Acy1-like"/>
    <property type="match status" value="1"/>
</dbReference>
<feature type="binding site" evidence="2">
    <location>
        <position position="101"/>
    </location>
    <ligand>
        <name>Mn(2+)</name>
        <dbReference type="ChEBI" id="CHEBI:29035"/>
        <label>2</label>
    </ligand>
</feature>
<feature type="binding site" evidence="2">
    <location>
        <position position="103"/>
    </location>
    <ligand>
        <name>Mn(2+)</name>
        <dbReference type="ChEBI" id="CHEBI:29035"/>
        <label>2</label>
    </ligand>
</feature>
<comment type="cofactor">
    <cofactor evidence="2">
        <name>Mn(2+)</name>
        <dbReference type="ChEBI" id="CHEBI:29035"/>
    </cofactor>
    <text evidence="2">The Mn(2+) ion enhances activity.</text>
</comment>
<gene>
    <name evidence="4" type="ORF">CAL22_00290</name>
</gene>
<accession>A0A261VU67</accession>
<dbReference type="Pfam" id="PF07687">
    <property type="entry name" value="M20_dimer"/>
    <property type="match status" value="1"/>
</dbReference>
<dbReference type="SUPFAM" id="SSF55031">
    <property type="entry name" value="Bacterial exopeptidase dimerisation domain"/>
    <property type="match status" value="1"/>
</dbReference>
<dbReference type="NCBIfam" id="TIGR01891">
    <property type="entry name" value="amidohydrolases"/>
    <property type="match status" value="1"/>
</dbReference>
<keyword evidence="1 4" id="KW-0378">Hydrolase</keyword>
<dbReference type="GO" id="GO:0046872">
    <property type="term" value="F:metal ion binding"/>
    <property type="evidence" value="ECO:0007669"/>
    <property type="project" value="UniProtKB-KW"/>
</dbReference>
<dbReference type="InterPro" id="IPR017439">
    <property type="entry name" value="Amidohydrolase"/>
</dbReference>
<dbReference type="GO" id="GO:0050118">
    <property type="term" value="F:N-acetyldiaminopimelate deacetylase activity"/>
    <property type="evidence" value="ECO:0007669"/>
    <property type="project" value="UniProtKB-ARBA"/>
</dbReference>
<dbReference type="AlphaFoldDB" id="A0A261VU67"/>
<dbReference type="Gene3D" id="3.40.630.10">
    <property type="entry name" value="Zn peptidases"/>
    <property type="match status" value="1"/>
</dbReference>
<dbReference type="Gene3D" id="3.30.70.360">
    <property type="match status" value="1"/>
</dbReference>
<feature type="binding site" evidence="2">
    <location>
        <position position="136"/>
    </location>
    <ligand>
        <name>Mn(2+)</name>
        <dbReference type="ChEBI" id="CHEBI:29035"/>
        <label>2</label>
    </ligand>
</feature>
<dbReference type="SUPFAM" id="SSF53187">
    <property type="entry name" value="Zn-dependent exopeptidases"/>
    <property type="match status" value="1"/>
</dbReference>
<comment type="caution">
    <text evidence="4">The sequence shown here is derived from an EMBL/GenBank/DDBJ whole genome shotgun (WGS) entry which is preliminary data.</text>
</comment>
<dbReference type="PIRSF" id="PIRSF005962">
    <property type="entry name" value="Pept_M20D_amidohydro"/>
    <property type="match status" value="1"/>
</dbReference>
<dbReference type="GO" id="GO:0019877">
    <property type="term" value="P:diaminopimelate biosynthetic process"/>
    <property type="evidence" value="ECO:0007669"/>
    <property type="project" value="UniProtKB-ARBA"/>
</dbReference>
<feature type="domain" description="Peptidase M20 dimerisation" evidence="3">
    <location>
        <begin position="186"/>
        <end position="279"/>
    </location>
</feature>
<dbReference type="PANTHER" id="PTHR11014">
    <property type="entry name" value="PEPTIDASE M20 FAMILY MEMBER"/>
    <property type="match status" value="1"/>
</dbReference>